<evidence type="ECO:0000256" key="1">
    <source>
        <dbReference type="SAM" id="MobiDB-lite"/>
    </source>
</evidence>
<accession>A0A0A9YBH5</accession>
<dbReference type="InterPro" id="IPR013943">
    <property type="entry name" value="Pet127"/>
</dbReference>
<sequence>MMVFHLLLLQHIHTQASKLSTWSEGEPTTFTRSARRPVSIVLRRRENNVWAIDSTPSGSPRTNDILVNLGKSLELQLTMEPQEFIDTYLTDEALAKYGLQRTPVQESSTTDSNSSSGQHGERESGNKDSTRHKSGKDNNGSKKVDFNTHHYMSVGNILIRSQLDCCDPKLGTKCVFDLKTRATVPIRYDVRNFDEYLDYHIISKKGML</sequence>
<dbReference type="AlphaFoldDB" id="A0A0A9YBH5"/>
<protein>
    <submittedName>
        <fullName evidence="3">Uncharacterized protein</fullName>
    </submittedName>
</protein>
<dbReference type="GO" id="GO:0005740">
    <property type="term" value="C:mitochondrial envelope"/>
    <property type="evidence" value="ECO:0007669"/>
    <property type="project" value="TreeGrafter"/>
</dbReference>
<gene>
    <name evidence="3" type="ORF">CM83_99217</name>
</gene>
<proteinExistence type="predicted"/>
<organism evidence="3">
    <name type="scientific">Lygus hesperus</name>
    <name type="common">Western plant bug</name>
    <dbReference type="NCBI Taxonomy" id="30085"/>
    <lineage>
        <taxon>Eukaryota</taxon>
        <taxon>Metazoa</taxon>
        <taxon>Ecdysozoa</taxon>
        <taxon>Arthropoda</taxon>
        <taxon>Hexapoda</taxon>
        <taxon>Insecta</taxon>
        <taxon>Pterygota</taxon>
        <taxon>Neoptera</taxon>
        <taxon>Paraneoptera</taxon>
        <taxon>Hemiptera</taxon>
        <taxon>Heteroptera</taxon>
        <taxon>Panheteroptera</taxon>
        <taxon>Cimicomorpha</taxon>
        <taxon>Miridae</taxon>
        <taxon>Mirini</taxon>
        <taxon>Lygus</taxon>
    </lineage>
</organism>
<reference evidence="3" key="2">
    <citation type="submission" date="2014-07" db="EMBL/GenBank/DDBJ databases">
        <authorList>
            <person name="Hull J."/>
        </authorList>
    </citation>
    <scope>NUCLEOTIDE SEQUENCE</scope>
</reference>
<evidence type="ECO:0000313" key="3">
    <source>
        <dbReference type="EMBL" id="JAG29509.1"/>
    </source>
</evidence>
<dbReference type="GO" id="GO:0000964">
    <property type="term" value="P:mitochondrial RNA 5'-end processing"/>
    <property type="evidence" value="ECO:0007669"/>
    <property type="project" value="TreeGrafter"/>
</dbReference>
<reference evidence="3" key="1">
    <citation type="journal article" date="2014" name="PLoS ONE">
        <title>Transcriptome-Based Identification of ABC Transporters in the Western Tarnished Plant Bug Lygus hesperus.</title>
        <authorList>
            <person name="Hull J.J."/>
            <person name="Chaney K."/>
            <person name="Geib S.M."/>
            <person name="Fabrick J.A."/>
            <person name="Brent C.S."/>
            <person name="Walsh D."/>
            <person name="Lavine L.C."/>
        </authorList>
    </citation>
    <scope>NUCLEOTIDE SEQUENCE</scope>
</reference>
<name>A0A0A9YBH5_LYGHE</name>
<dbReference type="EMBL" id="GBHO01014095">
    <property type="protein sequence ID" value="JAG29509.1"/>
    <property type="molecule type" value="Transcribed_RNA"/>
</dbReference>
<feature type="compositionally biased region" description="Basic and acidic residues" evidence="1">
    <location>
        <begin position="119"/>
        <end position="145"/>
    </location>
</feature>
<evidence type="ECO:0000256" key="2">
    <source>
        <dbReference type="SAM" id="SignalP"/>
    </source>
</evidence>
<feature type="compositionally biased region" description="Low complexity" evidence="1">
    <location>
        <begin position="107"/>
        <end position="116"/>
    </location>
</feature>
<dbReference type="PANTHER" id="PTHR31014">
    <property type="entry name" value="MITOCHONDRIAL TRANSLATION SYSTEM COMPONENT PET127-RELATED"/>
    <property type="match status" value="1"/>
</dbReference>
<dbReference type="PANTHER" id="PTHR31014:SF0">
    <property type="entry name" value="MITOCHONDRIAL TRANSLATION SYSTEM COMPONENT PET127-RELATED"/>
    <property type="match status" value="1"/>
</dbReference>
<feature type="region of interest" description="Disordered" evidence="1">
    <location>
        <begin position="100"/>
        <end position="145"/>
    </location>
</feature>
<feature type="chain" id="PRO_5002053427" evidence="2">
    <location>
        <begin position="17"/>
        <end position="208"/>
    </location>
</feature>
<dbReference type="Pfam" id="PF08634">
    <property type="entry name" value="Pet127"/>
    <property type="match status" value="1"/>
</dbReference>
<keyword evidence="2" id="KW-0732">Signal</keyword>
<feature type="signal peptide" evidence="2">
    <location>
        <begin position="1"/>
        <end position="16"/>
    </location>
</feature>